<evidence type="ECO:0000313" key="1">
    <source>
        <dbReference type="EMBL" id="TKW28809.1"/>
    </source>
</evidence>
<dbReference type="Proteomes" id="UP000298652">
    <property type="component" value="Chromosome 3"/>
</dbReference>
<protein>
    <submittedName>
        <fullName evidence="1">Uncharacterized protein</fullName>
    </submittedName>
</protein>
<evidence type="ECO:0000313" key="2">
    <source>
        <dbReference type="Proteomes" id="UP000298652"/>
    </source>
</evidence>
<organism evidence="1 2">
    <name type="scientific">Setaria viridis</name>
    <name type="common">Green bristlegrass</name>
    <name type="synonym">Setaria italica subsp. viridis</name>
    <dbReference type="NCBI Taxonomy" id="4556"/>
    <lineage>
        <taxon>Eukaryota</taxon>
        <taxon>Viridiplantae</taxon>
        <taxon>Streptophyta</taxon>
        <taxon>Embryophyta</taxon>
        <taxon>Tracheophyta</taxon>
        <taxon>Spermatophyta</taxon>
        <taxon>Magnoliopsida</taxon>
        <taxon>Liliopsida</taxon>
        <taxon>Poales</taxon>
        <taxon>Poaceae</taxon>
        <taxon>PACMAD clade</taxon>
        <taxon>Panicoideae</taxon>
        <taxon>Panicodae</taxon>
        <taxon>Paniceae</taxon>
        <taxon>Cenchrinae</taxon>
        <taxon>Setaria</taxon>
    </lineage>
</organism>
<sequence length="96" mass="11227">MASPYMIVFCDDVTLSANRIPKLEERELGFLIPLNLSFNSRIQRGVFIVISEYLPSPNICHLRIFSISFFYDMSFYMKIGYLRCTMIPVKHPWLNG</sequence>
<dbReference type="Gramene" id="TKW28809">
    <property type="protein sequence ID" value="TKW28809"/>
    <property type="gene ID" value="SEVIR_3G352500v2"/>
</dbReference>
<name>A0A4U6VMB2_SETVI</name>
<keyword evidence="2" id="KW-1185">Reference proteome</keyword>
<dbReference type="EMBL" id="CM016554">
    <property type="protein sequence ID" value="TKW28809.1"/>
    <property type="molecule type" value="Genomic_DNA"/>
</dbReference>
<proteinExistence type="predicted"/>
<gene>
    <name evidence="1" type="ORF">SEVIR_3G352500v2</name>
</gene>
<dbReference type="AlphaFoldDB" id="A0A4U6VMB2"/>
<reference evidence="1" key="1">
    <citation type="submission" date="2019-03" db="EMBL/GenBank/DDBJ databases">
        <title>WGS assembly of Setaria viridis.</title>
        <authorList>
            <person name="Huang P."/>
            <person name="Jenkins J."/>
            <person name="Grimwood J."/>
            <person name="Barry K."/>
            <person name="Healey A."/>
            <person name="Mamidi S."/>
            <person name="Sreedasyam A."/>
            <person name="Shu S."/>
            <person name="Feldman M."/>
            <person name="Wu J."/>
            <person name="Yu Y."/>
            <person name="Chen C."/>
            <person name="Johnson J."/>
            <person name="Rokhsar D."/>
            <person name="Baxter I."/>
            <person name="Schmutz J."/>
            <person name="Brutnell T."/>
            <person name="Kellogg E."/>
        </authorList>
    </citation>
    <scope>NUCLEOTIDE SEQUENCE [LARGE SCALE GENOMIC DNA]</scope>
</reference>
<accession>A0A4U6VMB2</accession>